<evidence type="ECO:0000313" key="3">
    <source>
        <dbReference type="EMBL" id="MFD1163403.1"/>
    </source>
</evidence>
<dbReference type="RefSeq" id="WP_311941502.1">
    <property type="nucleotide sequence ID" value="NZ_JAVSCK010000004.1"/>
</dbReference>
<organism evidence="3 4">
    <name type="scientific">Hwangdonia seohaensis</name>
    <dbReference type="NCBI Taxonomy" id="1240727"/>
    <lineage>
        <taxon>Bacteria</taxon>
        <taxon>Pseudomonadati</taxon>
        <taxon>Bacteroidota</taxon>
        <taxon>Flavobacteriia</taxon>
        <taxon>Flavobacteriales</taxon>
        <taxon>Flavobacteriaceae</taxon>
        <taxon>Hwangdonia</taxon>
    </lineage>
</organism>
<keyword evidence="1" id="KW-0732">Signal</keyword>
<dbReference type="InterPro" id="IPR024079">
    <property type="entry name" value="MetalloPept_cat_dom_sf"/>
</dbReference>
<dbReference type="Pfam" id="PF18962">
    <property type="entry name" value="Por_Secre_tail"/>
    <property type="match status" value="1"/>
</dbReference>
<accession>A0ABW3RE61</accession>
<keyword evidence="4" id="KW-1185">Reference proteome</keyword>
<dbReference type="PROSITE" id="PS50060">
    <property type="entry name" value="MAM_2"/>
    <property type="match status" value="1"/>
</dbReference>
<dbReference type="CDD" id="cd06263">
    <property type="entry name" value="MAM"/>
    <property type="match status" value="1"/>
</dbReference>
<dbReference type="NCBIfam" id="TIGR04183">
    <property type="entry name" value="Por_Secre_tail"/>
    <property type="match status" value="1"/>
</dbReference>
<dbReference type="Gene3D" id="2.60.120.200">
    <property type="match status" value="1"/>
</dbReference>
<dbReference type="SUPFAM" id="SSF55486">
    <property type="entry name" value="Metalloproteases ('zincins'), catalytic domain"/>
    <property type="match status" value="1"/>
</dbReference>
<sequence length="641" mass="71642">MNIFTSRITILFCLVGFTTMGLLYGQNTATDCGTTTSEASIKYIQSIKPQLQTFEQAFLNAKYIKGDTPKKTINAIPIKAHIIRHSNGTGGLSVSELDDAISNLNAIYKDAFMEFFLCDGINYIDDDKLCFFDKKDETTLTEKYNVAGLINIYFTDYIKNDSNEIICGFSNNMARKDVIVLKNDCVTNDSTLAHEMGHFFSLIHTHGPKNDTLTKELVDGSNCDTTGDGICDTPADPKLTDKNVNNFCEYIGTETDENGAAFKPDTQNIMSYSKKGCRTHFTEQQLARMYAFFMTTKNYLSCPSFNADFVTDVNQTCEEDLTVQFKSSCENITQWEWDIDSDGVIDYTTKNPIHTYSVGIYDVTLKVSNKSKSISKTYSKYIKVGTQPDMLNEDFDDFEVAGDKGWTVNDVSENGYNWYVNFGETSTENTGPNSDNSNTEILGKYIYAEASGSNPGDIAEFSSPCFTVDKENSELEFSYHMFGKDIGELHVDLKTEDGYITDVIPAIIGNQQKSQNDAFLTKSVNLSSYTNQTIKVRFRAVRGSSWEGDIAIDDVFIKTIYVPISDESFIVYPNPVKEDLLYIKTNDSELVSNFEISNLVGQTFLSGAVSNQPIDVSNLSSGTYLLILNDGKSRVLKKFIK</sequence>
<dbReference type="PANTHER" id="PTHR23282:SF101">
    <property type="entry name" value="MAM DOMAIN-CONTAINING PROTEIN"/>
    <property type="match status" value="1"/>
</dbReference>
<dbReference type="Gene3D" id="3.40.390.10">
    <property type="entry name" value="Collagenase (Catalytic Domain)"/>
    <property type="match status" value="1"/>
</dbReference>
<protein>
    <submittedName>
        <fullName evidence="3">T9SS-dependent choice-of-anchor J family protein</fullName>
    </submittedName>
</protein>
<dbReference type="InterPro" id="IPR026444">
    <property type="entry name" value="Secre_tail"/>
</dbReference>
<reference evidence="4" key="1">
    <citation type="journal article" date="2019" name="Int. J. Syst. Evol. Microbiol.">
        <title>The Global Catalogue of Microorganisms (GCM) 10K type strain sequencing project: providing services to taxonomists for standard genome sequencing and annotation.</title>
        <authorList>
            <consortium name="The Broad Institute Genomics Platform"/>
            <consortium name="The Broad Institute Genome Sequencing Center for Infectious Disease"/>
            <person name="Wu L."/>
            <person name="Ma J."/>
        </authorList>
    </citation>
    <scope>NUCLEOTIDE SEQUENCE [LARGE SCALE GENOMIC DNA]</scope>
    <source>
        <strain evidence="4">CCUG 63246</strain>
    </source>
</reference>
<dbReference type="CDD" id="cd00146">
    <property type="entry name" value="PKD"/>
    <property type="match status" value="1"/>
</dbReference>
<feature type="domain" description="MAM" evidence="2">
    <location>
        <begin position="397"/>
        <end position="557"/>
    </location>
</feature>
<dbReference type="NCBIfam" id="NF038128">
    <property type="entry name" value="choice_anch_J"/>
    <property type="match status" value="1"/>
</dbReference>
<dbReference type="Pfam" id="PF00629">
    <property type="entry name" value="MAM"/>
    <property type="match status" value="1"/>
</dbReference>
<proteinExistence type="predicted"/>
<dbReference type="InterPro" id="IPR035986">
    <property type="entry name" value="PKD_dom_sf"/>
</dbReference>
<dbReference type="SMART" id="SM00137">
    <property type="entry name" value="MAM"/>
    <property type="match status" value="1"/>
</dbReference>
<dbReference type="InterPro" id="IPR051560">
    <property type="entry name" value="MAM_domain-containing"/>
</dbReference>
<dbReference type="SUPFAM" id="SSF49899">
    <property type="entry name" value="Concanavalin A-like lectins/glucanases"/>
    <property type="match status" value="1"/>
</dbReference>
<dbReference type="PANTHER" id="PTHR23282">
    <property type="entry name" value="APICAL ENDOSOMAL GLYCOPROTEIN PRECURSOR"/>
    <property type="match status" value="1"/>
</dbReference>
<evidence type="ECO:0000256" key="1">
    <source>
        <dbReference type="ARBA" id="ARBA00022729"/>
    </source>
</evidence>
<dbReference type="Gene3D" id="2.60.40.10">
    <property type="entry name" value="Immunoglobulins"/>
    <property type="match status" value="1"/>
</dbReference>
<gene>
    <name evidence="3" type="ORF">ACFQ2E_13310</name>
</gene>
<dbReference type="Proteomes" id="UP001597163">
    <property type="component" value="Unassembled WGS sequence"/>
</dbReference>
<dbReference type="Pfam" id="PF05572">
    <property type="entry name" value="Peptidase_M43"/>
    <property type="match status" value="1"/>
</dbReference>
<name>A0ABW3RE61_9FLAO</name>
<dbReference type="InterPro" id="IPR000998">
    <property type="entry name" value="MAM_dom"/>
</dbReference>
<dbReference type="EMBL" id="JBHTLJ010000004">
    <property type="protein sequence ID" value="MFD1163403.1"/>
    <property type="molecule type" value="Genomic_DNA"/>
</dbReference>
<dbReference type="SUPFAM" id="SSF49299">
    <property type="entry name" value="PKD domain"/>
    <property type="match status" value="1"/>
</dbReference>
<dbReference type="InterPro" id="IPR008754">
    <property type="entry name" value="Peptidase_M43"/>
</dbReference>
<comment type="caution">
    <text evidence="3">The sequence shown here is derived from an EMBL/GenBank/DDBJ whole genome shotgun (WGS) entry which is preliminary data.</text>
</comment>
<dbReference type="InterPro" id="IPR013320">
    <property type="entry name" value="ConA-like_dom_sf"/>
</dbReference>
<evidence type="ECO:0000259" key="2">
    <source>
        <dbReference type="PROSITE" id="PS50060"/>
    </source>
</evidence>
<evidence type="ECO:0000313" key="4">
    <source>
        <dbReference type="Proteomes" id="UP001597163"/>
    </source>
</evidence>
<dbReference type="InterPro" id="IPR013783">
    <property type="entry name" value="Ig-like_fold"/>
</dbReference>